<feature type="domain" description="3-hydroxyacyl-CoA dehydrogenase NAD binding" evidence="3">
    <location>
        <begin position="11"/>
        <end position="188"/>
    </location>
</feature>
<evidence type="ECO:0000313" key="6">
    <source>
        <dbReference type="Proteomes" id="UP000197535"/>
    </source>
</evidence>
<dbReference type="Proteomes" id="UP000197535">
    <property type="component" value="Unassembled WGS sequence"/>
</dbReference>
<dbReference type="NCBIfam" id="NF006124">
    <property type="entry name" value="PRK08268.1"/>
    <property type="match status" value="1"/>
</dbReference>
<dbReference type="InterPro" id="IPR008927">
    <property type="entry name" value="6-PGluconate_DH-like_C_sf"/>
</dbReference>
<dbReference type="GO" id="GO:0070403">
    <property type="term" value="F:NAD+ binding"/>
    <property type="evidence" value="ECO:0007669"/>
    <property type="project" value="InterPro"/>
</dbReference>
<proteinExistence type="predicted"/>
<dbReference type="EMBL" id="LSTO01000020">
    <property type="protein sequence ID" value="OWW18163.1"/>
    <property type="molecule type" value="Genomic_DNA"/>
</dbReference>
<dbReference type="RefSeq" id="WP_088710689.1">
    <property type="nucleotide sequence ID" value="NZ_LSTO01000020.1"/>
</dbReference>
<evidence type="ECO:0000313" key="5">
    <source>
        <dbReference type="EMBL" id="OWW18163.1"/>
    </source>
</evidence>
<dbReference type="SUPFAM" id="SSF48179">
    <property type="entry name" value="6-phosphogluconate dehydrogenase C-terminal domain-like"/>
    <property type="match status" value="2"/>
</dbReference>
<dbReference type="Pfam" id="PF02737">
    <property type="entry name" value="3HCDH_N"/>
    <property type="match status" value="1"/>
</dbReference>
<gene>
    <name evidence="5" type="ORF">AYR66_03125</name>
</gene>
<accession>A0A254TC79</accession>
<dbReference type="InterPro" id="IPR013328">
    <property type="entry name" value="6PGD_dom2"/>
</dbReference>
<dbReference type="Gene3D" id="3.40.50.720">
    <property type="entry name" value="NAD(P)-binding Rossmann-like Domain"/>
    <property type="match status" value="1"/>
</dbReference>
<dbReference type="PANTHER" id="PTHR48075:SF5">
    <property type="entry name" value="3-HYDROXYBUTYRYL-COA DEHYDROGENASE"/>
    <property type="match status" value="1"/>
</dbReference>
<dbReference type="InterPro" id="IPR006108">
    <property type="entry name" value="3HC_DH_C"/>
</dbReference>
<dbReference type="InterPro" id="IPR006176">
    <property type="entry name" value="3-OHacyl-CoA_DH_NAD-bd"/>
</dbReference>
<dbReference type="InterPro" id="IPR011967">
    <property type="entry name" value="3-OHacyl-CoA_DH_PaaH"/>
</dbReference>
<reference evidence="5 6" key="1">
    <citation type="submission" date="2016-02" db="EMBL/GenBank/DDBJ databases">
        <authorList>
            <person name="Wen L."/>
            <person name="He K."/>
            <person name="Yang H."/>
        </authorList>
    </citation>
    <scope>NUCLEOTIDE SEQUENCE [LARGE SCALE GENOMIC DNA]</scope>
    <source>
        <strain evidence="5 6">TSA40</strain>
    </source>
</reference>
<dbReference type="Gene3D" id="1.10.1040.10">
    <property type="entry name" value="N-(1-d-carboxylethyl)-l-norvaline Dehydrogenase, domain 2"/>
    <property type="match status" value="1"/>
</dbReference>
<dbReference type="Pfam" id="PF00725">
    <property type="entry name" value="3HCDH"/>
    <property type="match status" value="2"/>
</dbReference>
<dbReference type="Pfam" id="PF18321">
    <property type="entry name" value="3HCDH_RFF"/>
    <property type="match status" value="1"/>
</dbReference>
<organism evidence="5 6">
    <name type="scientific">Noviherbaspirillum denitrificans</name>
    <dbReference type="NCBI Taxonomy" id="1968433"/>
    <lineage>
        <taxon>Bacteria</taxon>
        <taxon>Pseudomonadati</taxon>
        <taxon>Pseudomonadota</taxon>
        <taxon>Betaproteobacteria</taxon>
        <taxon>Burkholderiales</taxon>
        <taxon>Oxalobacteraceae</taxon>
        <taxon>Noviherbaspirillum</taxon>
    </lineage>
</organism>
<dbReference type="GO" id="GO:0008691">
    <property type="term" value="F:3-hydroxybutyryl-CoA dehydrogenase activity"/>
    <property type="evidence" value="ECO:0007669"/>
    <property type="project" value="InterPro"/>
</dbReference>
<dbReference type="OrthoDB" id="5287258at2"/>
<feature type="domain" description="3-hydroxybutyryl-CoA dehydrogenase reduced Rossmann-fold" evidence="4">
    <location>
        <begin position="350"/>
        <end position="419"/>
    </location>
</feature>
<keyword evidence="6" id="KW-1185">Reference proteome</keyword>
<evidence type="ECO:0000259" key="2">
    <source>
        <dbReference type="Pfam" id="PF00725"/>
    </source>
</evidence>
<dbReference type="FunFam" id="3.40.50.720:FF:000009">
    <property type="entry name" value="Fatty oxidation complex, alpha subunit"/>
    <property type="match status" value="1"/>
</dbReference>
<dbReference type="GO" id="GO:0006631">
    <property type="term" value="P:fatty acid metabolic process"/>
    <property type="evidence" value="ECO:0007669"/>
    <property type="project" value="InterPro"/>
</dbReference>
<dbReference type="AlphaFoldDB" id="A0A254TC79"/>
<dbReference type="InterPro" id="IPR041040">
    <property type="entry name" value="3HCDH_RFF"/>
</dbReference>
<name>A0A254TC79_9BURK</name>
<dbReference type="GO" id="GO:0010124">
    <property type="term" value="P:phenylacetate catabolic process"/>
    <property type="evidence" value="ECO:0007669"/>
    <property type="project" value="InterPro"/>
</dbReference>
<feature type="domain" description="3-hydroxyacyl-CoA dehydrogenase C-terminal" evidence="2">
    <location>
        <begin position="191"/>
        <end position="288"/>
    </location>
</feature>
<dbReference type="NCBIfam" id="TIGR02279">
    <property type="entry name" value="PaaC-3OHAcCoADH"/>
    <property type="match status" value="1"/>
</dbReference>
<comment type="caution">
    <text evidence="5">The sequence shown here is derived from an EMBL/GenBank/DDBJ whole genome shotgun (WGS) entry which is preliminary data.</text>
</comment>
<evidence type="ECO:0000259" key="4">
    <source>
        <dbReference type="Pfam" id="PF18321"/>
    </source>
</evidence>
<dbReference type="InterPro" id="IPR036291">
    <property type="entry name" value="NAD(P)-bd_dom_sf"/>
</dbReference>
<sequence length="508" mass="53486">MSTALTKSSIVAVVGSGAMGSGIAQIAAAAGHKVKLYDTRADAVEKAIAGIRKTFGMLAEKGKMKPEESDAAGSRLQAAGTFADLADAGLVVEAIVENLDIKRQLFADLEKVVAADCILATNTSSISVTALAAKLALPGRFVGMHFFNPVPLMALVEVISGLATDARTAACIFDTALAWGKAPVHAKSTPGFIVNRVARPYYAEALRLLNEQAAGPATIDAVMREAGGFRMGPFELMDLIGHDVNFAVTQSVFHAYFNDPRFTPSLVQQELVNAGFLGRKSGRGFYRYDDGRKAEPESEDALAAPSRVTVSGRHPTVDAIVARAAAAGVTVAREDLPGGESQIRCGDAILCLTDGRSATQRTIEAGTPNLVLFDLALDYGKATRLAVSAAEQCDPQAYRAALGFLQSAGYAVSRLADVPGMAVMRTVAMLANEAADAVNQGVCDAAGADVAMQKGVNYPRGPLAWADSIGLDTVMHVLANLAQAYGEDRYRVSPLIQKKVWSGKRFHP</sequence>
<dbReference type="SUPFAM" id="SSF51735">
    <property type="entry name" value="NAD(P)-binding Rossmann-fold domains"/>
    <property type="match status" value="1"/>
</dbReference>
<evidence type="ECO:0000259" key="3">
    <source>
        <dbReference type="Pfam" id="PF02737"/>
    </source>
</evidence>
<protein>
    <submittedName>
        <fullName evidence="5">3-hydroxyacyl-CoA dehydrogenase</fullName>
    </submittedName>
</protein>
<dbReference type="PANTHER" id="PTHR48075">
    <property type="entry name" value="3-HYDROXYACYL-COA DEHYDROGENASE FAMILY PROTEIN"/>
    <property type="match status" value="1"/>
</dbReference>
<keyword evidence="1" id="KW-0560">Oxidoreductase</keyword>
<dbReference type="Gene3D" id="1.10.1040.50">
    <property type="match status" value="1"/>
</dbReference>
<feature type="domain" description="3-hydroxyacyl-CoA dehydrogenase C-terminal" evidence="2">
    <location>
        <begin position="420"/>
        <end position="503"/>
    </location>
</feature>
<evidence type="ECO:0000256" key="1">
    <source>
        <dbReference type="ARBA" id="ARBA00023002"/>
    </source>
</evidence>